<evidence type="ECO:0000256" key="5">
    <source>
        <dbReference type="SAM" id="Phobius"/>
    </source>
</evidence>
<feature type="domain" description="Rieske" evidence="6">
    <location>
        <begin position="168"/>
        <end position="263"/>
    </location>
</feature>
<dbReference type="SUPFAM" id="SSF50022">
    <property type="entry name" value="ISP domain"/>
    <property type="match status" value="1"/>
</dbReference>
<evidence type="ECO:0000256" key="3">
    <source>
        <dbReference type="ARBA" id="ARBA00023004"/>
    </source>
</evidence>
<protein>
    <submittedName>
        <fullName evidence="7">Rieske 2Fe-2S domain-containing protein</fullName>
    </submittedName>
</protein>
<keyword evidence="8" id="KW-1185">Reference proteome</keyword>
<accession>A0A4U3LCG6</accession>
<dbReference type="PANTHER" id="PTHR21496">
    <property type="entry name" value="FERREDOXIN-RELATED"/>
    <property type="match status" value="1"/>
</dbReference>
<keyword evidence="2" id="KW-0479">Metal-binding</keyword>
<dbReference type="AlphaFoldDB" id="A0A4U3LCG6"/>
<keyword evidence="5" id="KW-0812">Transmembrane</keyword>
<dbReference type="Pfam" id="PF09990">
    <property type="entry name" value="DUF2231"/>
    <property type="match status" value="1"/>
</dbReference>
<sequence length="265" mass="29171">MRSTAQIKSHPIHPILVAFPIAFFTGTLLFDVLAMLSDKPNFRDGFSVTAYYMSIAGMIGAVLAAIAGFIDYLYTVPPESSAKTRATKHGLLNTTTLILFFIAWLLKRGEHNSYYLITGLELVGFVIMLFAGWLGGTLVYRNQIGVDPRYANAGKWKEERIHTSDKEIEVANTDELKLNQMKLLHINGKRIVLAKTENNYVAFDDRCTHRGGSLAGGAMICGTVQCPWHGSHFDVTTGAVKAGPAKENIATYPVNERGGKVYIVL</sequence>
<evidence type="ECO:0000256" key="2">
    <source>
        <dbReference type="ARBA" id="ARBA00022723"/>
    </source>
</evidence>
<keyword evidence="1" id="KW-0001">2Fe-2S</keyword>
<dbReference type="Proteomes" id="UP000305848">
    <property type="component" value="Unassembled WGS sequence"/>
</dbReference>
<evidence type="ECO:0000256" key="1">
    <source>
        <dbReference type="ARBA" id="ARBA00022714"/>
    </source>
</evidence>
<gene>
    <name evidence="7" type="ORF">FC093_00640</name>
</gene>
<keyword evidence="4" id="KW-0411">Iron-sulfur</keyword>
<feature type="transmembrane region" description="Helical" evidence="5">
    <location>
        <begin position="86"/>
        <end position="106"/>
    </location>
</feature>
<dbReference type="CDD" id="cd03467">
    <property type="entry name" value="Rieske"/>
    <property type="match status" value="1"/>
</dbReference>
<dbReference type="RefSeq" id="WP_137259807.1">
    <property type="nucleotide sequence ID" value="NZ_SZQL01000001.1"/>
</dbReference>
<organism evidence="7 8">
    <name type="scientific">Ilyomonas limi</name>
    <dbReference type="NCBI Taxonomy" id="2575867"/>
    <lineage>
        <taxon>Bacteria</taxon>
        <taxon>Pseudomonadati</taxon>
        <taxon>Bacteroidota</taxon>
        <taxon>Chitinophagia</taxon>
        <taxon>Chitinophagales</taxon>
        <taxon>Chitinophagaceae</taxon>
        <taxon>Ilyomonas</taxon>
    </lineage>
</organism>
<feature type="transmembrane region" description="Helical" evidence="5">
    <location>
        <begin position="112"/>
        <end position="134"/>
    </location>
</feature>
<dbReference type="InterPro" id="IPR036922">
    <property type="entry name" value="Rieske_2Fe-2S_sf"/>
</dbReference>
<evidence type="ECO:0000259" key="6">
    <source>
        <dbReference type="PROSITE" id="PS51296"/>
    </source>
</evidence>
<evidence type="ECO:0000313" key="8">
    <source>
        <dbReference type="Proteomes" id="UP000305848"/>
    </source>
</evidence>
<dbReference type="EMBL" id="SZQL01000001">
    <property type="protein sequence ID" value="TKK71567.1"/>
    <property type="molecule type" value="Genomic_DNA"/>
</dbReference>
<dbReference type="Gene3D" id="2.102.10.10">
    <property type="entry name" value="Rieske [2Fe-2S] iron-sulphur domain"/>
    <property type="match status" value="1"/>
</dbReference>
<dbReference type="GO" id="GO:0051537">
    <property type="term" value="F:2 iron, 2 sulfur cluster binding"/>
    <property type="evidence" value="ECO:0007669"/>
    <property type="project" value="UniProtKB-KW"/>
</dbReference>
<name>A0A4U3LCG6_9BACT</name>
<dbReference type="PROSITE" id="PS51296">
    <property type="entry name" value="RIESKE"/>
    <property type="match status" value="1"/>
</dbReference>
<keyword evidence="3" id="KW-0408">Iron</keyword>
<evidence type="ECO:0000313" key="7">
    <source>
        <dbReference type="EMBL" id="TKK71567.1"/>
    </source>
</evidence>
<dbReference type="PANTHER" id="PTHR21496:SF23">
    <property type="entry name" value="3-PHENYLPROPIONATE_CINNAMIC ACID DIOXYGENASE FERREDOXIN SUBUNIT"/>
    <property type="match status" value="1"/>
</dbReference>
<dbReference type="InterPro" id="IPR017941">
    <property type="entry name" value="Rieske_2Fe-2S"/>
</dbReference>
<comment type="caution">
    <text evidence="7">The sequence shown here is derived from an EMBL/GenBank/DDBJ whole genome shotgun (WGS) entry which is preliminary data.</text>
</comment>
<keyword evidence="5" id="KW-0472">Membrane</keyword>
<evidence type="ECO:0000256" key="4">
    <source>
        <dbReference type="ARBA" id="ARBA00023014"/>
    </source>
</evidence>
<feature type="transmembrane region" description="Helical" evidence="5">
    <location>
        <begin position="50"/>
        <end position="74"/>
    </location>
</feature>
<dbReference type="GO" id="GO:0046872">
    <property type="term" value="F:metal ion binding"/>
    <property type="evidence" value="ECO:0007669"/>
    <property type="project" value="UniProtKB-KW"/>
</dbReference>
<dbReference type="OrthoDB" id="593800at2"/>
<proteinExistence type="predicted"/>
<dbReference type="Pfam" id="PF00355">
    <property type="entry name" value="Rieske"/>
    <property type="match status" value="1"/>
</dbReference>
<keyword evidence="5" id="KW-1133">Transmembrane helix</keyword>
<feature type="transmembrane region" description="Helical" evidence="5">
    <location>
        <begin position="12"/>
        <end position="30"/>
    </location>
</feature>
<reference evidence="7 8" key="1">
    <citation type="submission" date="2019-05" db="EMBL/GenBank/DDBJ databases">
        <title>Panacibacter sp. strain 17mud1-8 Genome sequencing and assembly.</title>
        <authorList>
            <person name="Chhetri G."/>
        </authorList>
    </citation>
    <scope>NUCLEOTIDE SEQUENCE [LARGE SCALE GENOMIC DNA]</scope>
    <source>
        <strain evidence="7 8">17mud1-8</strain>
    </source>
</reference>
<dbReference type="InterPro" id="IPR019251">
    <property type="entry name" value="DUF2231_TM"/>
</dbReference>